<dbReference type="EMBL" id="BA000001">
    <property type="protein sequence ID" value="BAA29932.1"/>
    <property type="molecule type" value="Genomic_DNA"/>
</dbReference>
<name>O58568_PYRHO</name>
<dbReference type="EnsemblBacteria" id="BAA29932">
    <property type="protein sequence ID" value="BAA29932"/>
    <property type="gene ID" value="BAA29932"/>
</dbReference>
<dbReference type="AlphaFoldDB" id="O58568"/>
<dbReference type="PIR" id="B71134">
    <property type="entry name" value="B71134"/>
</dbReference>
<accession>O58568</accession>
<evidence type="ECO:0000313" key="1">
    <source>
        <dbReference type="EMBL" id="BAA29932.1"/>
    </source>
</evidence>
<reference evidence="1 2" key="1">
    <citation type="journal article" date="1998" name="DNA Res.">
        <title>Complete sequence and gene organization of the genome of a hyper-thermophilic archaebacterium, Pyrococcus horikoshii OT3.</title>
        <authorList>
            <person name="Kawarabayasi Y."/>
            <person name="Sawada M."/>
            <person name="Horikawa H."/>
            <person name="Haikawa Y."/>
            <person name="Hino Y."/>
            <person name="Yamamoto S."/>
            <person name="Sekine M."/>
            <person name="Baba S."/>
            <person name="Kosugi H."/>
            <person name="Hosoyama A."/>
            <person name="Nagai Y."/>
            <person name="Sakai M."/>
            <person name="Ogura K."/>
            <person name="Otuka R."/>
            <person name="Nakazawa H."/>
            <person name="Takamiya M."/>
            <person name="Ohfuku Y."/>
            <person name="Funahashi T."/>
            <person name="Tanaka T."/>
            <person name="Kudoh Y."/>
            <person name="Yamazaki J."/>
            <person name="Kushida N."/>
            <person name="Oguchi A."/>
            <person name="Aoki K."/>
            <person name="Nakamura Y."/>
            <person name="Robb T.F."/>
            <person name="Horikoshi K."/>
            <person name="Masuchi Y."/>
            <person name="Shizuya H."/>
            <person name="Kikuchi H."/>
        </authorList>
    </citation>
    <scope>NUCLEOTIDE SEQUENCE [LARGE SCALE GENOMIC DNA]</scope>
    <source>
        <strain evidence="2">ATCC 700860 / DSM 12428 / JCM 9974 / NBRC 100139 / OT-3</strain>
    </source>
</reference>
<proteinExistence type="predicted"/>
<protein>
    <submittedName>
        <fullName evidence="1">Uncharacterized protein</fullName>
    </submittedName>
</protein>
<gene>
    <name evidence="1" type="ordered locus">PH0838</name>
</gene>
<sequence>MGKPFIDPGKPPVWMYFSKSLMTLLPSSLCFFSPITLAYSGKERGITSKVLPPPLLPGNNSMSLLTRSELEPVTVITSFSKSPESIRGLTPLHHPSSEEASSRKMYPVFIPSSFFNS</sequence>
<keyword evidence="2" id="KW-1185">Reference proteome</keyword>
<evidence type="ECO:0000313" key="2">
    <source>
        <dbReference type="Proteomes" id="UP000000752"/>
    </source>
</evidence>
<dbReference type="KEGG" id="pho:PH0838"/>
<organism evidence="1 2">
    <name type="scientific">Pyrococcus horikoshii (strain ATCC 700860 / DSM 12428 / JCM 9974 / NBRC 100139 / OT-3)</name>
    <dbReference type="NCBI Taxonomy" id="70601"/>
    <lineage>
        <taxon>Archaea</taxon>
        <taxon>Methanobacteriati</taxon>
        <taxon>Methanobacteriota</taxon>
        <taxon>Thermococci</taxon>
        <taxon>Thermococcales</taxon>
        <taxon>Thermococcaceae</taxon>
        <taxon>Pyrococcus</taxon>
    </lineage>
</organism>
<dbReference type="Proteomes" id="UP000000752">
    <property type="component" value="Chromosome"/>
</dbReference>